<sequence length="230" mass="25788">MKLLDLLKQLSDAEIQHQIHFQMLIILKSFTAMLAGEESLQSVGELSAALIETPAFDLAAKSLKSDPEAAALIRERYMAPPHDLDKLLHYPDASLGHIYATRMKQQSFDPDLYSHMTIDSDGSYVEARLGQTHDIWHIITGFNVSSIGEIGLQAFHLPQFPYPLATMLIANALISSTLLAPHELPKLTQAIAQGLEMGRMAKSLFAQKWEENWDKPLSQWQVELNIRPIC</sequence>
<organism evidence="1 2">
    <name type="scientific">Almyronema epifaneia S1</name>
    <dbReference type="NCBI Taxonomy" id="2991925"/>
    <lineage>
        <taxon>Bacteria</taxon>
        <taxon>Bacillati</taxon>
        <taxon>Cyanobacteriota</taxon>
        <taxon>Cyanophyceae</taxon>
        <taxon>Nodosilineales</taxon>
        <taxon>Nodosilineaceae</taxon>
        <taxon>Almyronema</taxon>
        <taxon>Almyronema epifaneia</taxon>
    </lineage>
</organism>
<reference evidence="1 2" key="1">
    <citation type="submission" date="2024-10" db="EMBL/GenBank/DDBJ databases">
        <authorList>
            <person name="Ratan Roy A."/>
            <person name="Morales Sandoval P.H."/>
            <person name="De Los Santos Villalobos S."/>
            <person name="Chakraborty S."/>
            <person name="Mukherjee J."/>
        </authorList>
    </citation>
    <scope>NUCLEOTIDE SEQUENCE [LARGE SCALE GENOMIC DNA]</scope>
    <source>
        <strain evidence="1 2">S1</strain>
    </source>
</reference>
<gene>
    <name evidence="1" type="ORF">ACFVKH_06535</name>
</gene>
<keyword evidence="2" id="KW-1185">Reference proteome</keyword>
<comment type="caution">
    <text evidence="1">The sequence shown here is derived from an EMBL/GenBank/DDBJ whole genome shotgun (WGS) entry which is preliminary data.</text>
</comment>
<evidence type="ECO:0000313" key="2">
    <source>
        <dbReference type="Proteomes" id="UP001600165"/>
    </source>
</evidence>
<name>A0ABW6IEW0_9CYAN</name>
<dbReference type="InterPro" id="IPR007715">
    <property type="entry name" value="Coq4"/>
</dbReference>
<dbReference type="Pfam" id="PF05019">
    <property type="entry name" value="Coq4"/>
    <property type="match status" value="1"/>
</dbReference>
<dbReference type="EMBL" id="JBHZOL010000043">
    <property type="protein sequence ID" value="MFE4105924.1"/>
    <property type="molecule type" value="Genomic_DNA"/>
</dbReference>
<evidence type="ECO:0000313" key="1">
    <source>
        <dbReference type="EMBL" id="MFE4105924.1"/>
    </source>
</evidence>
<proteinExistence type="predicted"/>
<dbReference type="RefSeq" id="WP_377963178.1">
    <property type="nucleotide sequence ID" value="NZ_JBHZOL010000043.1"/>
</dbReference>
<dbReference type="PANTHER" id="PTHR12922:SF7">
    <property type="entry name" value="UBIQUINONE BIOSYNTHESIS PROTEIN COQ4 HOMOLOG, MITOCHONDRIAL"/>
    <property type="match status" value="1"/>
</dbReference>
<protein>
    <submittedName>
        <fullName evidence="1">Coq4 family protein</fullName>
    </submittedName>
</protein>
<dbReference type="Proteomes" id="UP001600165">
    <property type="component" value="Unassembled WGS sequence"/>
</dbReference>
<accession>A0ABW6IEW0</accession>
<dbReference type="PANTHER" id="PTHR12922">
    <property type="entry name" value="UBIQUINONE BIOSYNTHESIS PROTEIN"/>
    <property type="match status" value="1"/>
</dbReference>